<evidence type="ECO:0000256" key="1">
    <source>
        <dbReference type="SAM" id="Phobius"/>
    </source>
</evidence>
<dbReference type="Proteomes" id="UP000281514">
    <property type="component" value="Unassembled WGS sequence"/>
</dbReference>
<keyword evidence="1" id="KW-0812">Transmembrane</keyword>
<organism evidence="2 3">
    <name type="scientific">Pseudomonas avellanae</name>
    <dbReference type="NCBI Taxonomy" id="46257"/>
    <lineage>
        <taxon>Bacteria</taxon>
        <taxon>Pseudomonadati</taxon>
        <taxon>Pseudomonadota</taxon>
        <taxon>Gammaproteobacteria</taxon>
        <taxon>Pseudomonadales</taxon>
        <taxon>Pseudomonadaceae</taxon>
        <taxon>Pseudomonas</taxon>
    </lineage>
</organism>
<dbReference type="EMBL" id="RBTX01000202">
    <property type="protein sequence ID" value="RMU37362.1"/>
    <property type="molecule type" value="Genomic_DNA"/>
</dbReference>
<feature type="transmembrane region" description="Helical" evidence="1">
    <location>
        <begin position="21"/>
        <end position="39"/>
    </location>
</feature>
<sequence>MIQAWCVSLEVLAMAKVKLETLALATYMAHISSAVALAWRRLR</sequence>
<name>A0A3M5TUU7_9PSED</name>
<gene>
    <name evidence="2" type="ORF">ALP32_103529</name>
</gene>
<keyword evidence="1" id="KW-1133">Transmembrane helix</keyword>
<dbReference type="AlphaFoldDB" id="A0A3M5TUU7"/>
<proteinExistence type="predicted"/>
<evidence type="ECO:0000313" key="3">
    <source>
        <dbReference type="Proteomes" id="UP000281514"/>
    </source>
</evidence>
<reference evidence="2 3" key="1">
    <citation type="submission" date="2018-08" db="EMBL/GenBank/DDBJ databases">
        <title>Recombination of ecologically and evolutionarily significant loci maintains genetic cohesion in the Pseudomonas syringae species complex.</title>
        <authorList>
            <person name="Dillon M."/>
            <person name="Thakur S."/>
            <person name="Almeida R.N.D."/>
            <person name="Weir B.S."/>
            <person name="Guttman D.S."/>
        </authorList>
    </citation>
    <scope>NUCLEOTIDE SEQUENCE [LARGE SCALE GENOMIC DNA]</scope>
    <source>
        <strain evidence="2 3">ICMP 9749</strain>
    </source>
</reference>
<keyword evidence="1" id="KW-0472">Membrane</keyword>
<evidence type="ECO:0000313" key="2">
    <source>
        <dbReference type="EMBL" id="RMU37362.1"/>
    </source>
</evidence>
<accession>A0A3M5TUU7</accession>
<comment type="caution">
    <text evidence="2">The sequence shown here is derived from an EMBL/GenBank/DDBJ whole genome shotgun (WGS) entry which is preliminary data.</text>
</comment>
<protein>
    <submittedName>
        <fullName evidence="2">Uncharacterized protein</fullName>
    </submittedName>
</protein>